<dbReference type="SUPFAM" id="SSF89260">
    <property type="entry name" value="Collagen-binding domain"/>
    <property type="match status" value="1"/>
</dbReference>
<dbReference type="InterPro" id="IPR014044">
    <property type="entry name" value="CAP_dom"/>
</dbReference>
<comment type="caution">
    <text evidence="4">The sequence shown here is derived from an EMBL/GenBank/DDBJ whole genome shotgun (WGS) entry which is preliminary data.</text>
</comment>
<evidence type="ECO:0000313" key="5">
    <source>
        <dbReference type="Proteomes" id="UP000767446"/>
    </source>
</evidence>
<dbReference type="EMBL" id="JADQBC010000091">
    <property type="protein sequence ID" value="MBR8828853.1"/>
    <property type="molecule type" value="Genomic_DNA"/>
</dbReference>
<feature type="compositionally biased region" description="Polar residues" evidence="1">
    <location>
        <begin position="253"/>
        <end position="265"/>
    </location>
</feature>
<dbReference type="AlphaFoldDB" id="A0A941JQC9"/>
<dbReference type="InterPro" id="IPR007280">
    <property type="entry name" value="Peptidase_C_arc/bac"/>
</dbReference>
<feature type="domain" description="Peptidase C-terminal archaeal/bacterial" evidence="3">
    <location>
        <begin position="295"/>
        <end position="362"/>
    </location>
</feature>
<protein>
    <submittedName>
        <fullName evidence="4">Pre-peptidase C-terminal domain-containing protein</fullName>
    </submittedName>
</protein>
<evidence type="ECO:0000256" key="1">
    <source>
        <dbReference type="SAM" id="MobiDB-lite"/>
    </source>
</evidence>
<proteinExistence type="predicted"/>
<feature type="region of interest" description="Disordered" evidence="1">
    <location>
        <begin position="245"/>
        <end position="266"/>
    </location>
</feature>
<sequence length="376" mass="41610">MALDYQNLHCWLKLGIVIISLGFTGVAKANLVANNINVKVAEVRFQDEGKIQARKSKLIAQDVANAKTALEEGVFAEINRARTNPLAYADWLEEMSRYYFDGWLKFPGQRAVRTNEGFENLDELIEILRNTSPLPAFSPSSELDRAAREILRNNGANDIKSAEILADINARADYFGSNTSYGDTAEVIVMQLIVENGLTENNQSSKILNPDFQLSGVACEAGDSYGNYCYIAYTDQLTERVAKEGEADPANIPNDTPQENGTPQPRENAAAAPLLLEKGILENDDLAMPVDESRYDSYLFEGTAGQTITITLESKDFDTYLAVVDSQNKIIAEHDDINQENSNSLLTVTFLADGVYYIIVNSYEPNGRGEYSLTVR</sequence>
<dbReference type="Gene3D" id="2.60.120.380">
    <property type="match status" value="1"/>
</dbReference>
<evidence type="ECO:0000259" key="2">
    <source>
        <dbReference type="Pfam" id="PF00188"/>
    </source>
</evidence>
<accession>A0A941JQC9</accession>
<reference evidence="4" key="1">
    <citation type="submission" date="2021-02" db="EMBL/GenBank/DDBJ databases">
        <title>Metagenome analyses of Stigonema ocellatum DSM 106950, Chlorogloea purpurea SAG 13.99 and Gomphosphaeria aponina DSM 107014.</title>
        <authorList>
            <person name="Marter P."/>
            <person name="Huang S."/>
        </authorList>
    </citation>
    <scope>NUCLEOTIDE SEQUENCE</scope>
    <source>
        <strain evidence="4">JP213</strain>
    </source>
</reference>
<dbReference type="Pfam" id="PF04151">
    <property type="entry name" value="PPC"/>
    <property type="match status" value="1"/>
</dbReference>
<dbReference type="Proteomes" id="UP000767446">
    <property type="component" value="Unassembled WGS sequence"/>
</dbReference>
<dbReference type="Pfam" id="PF00188">
    <property type="entry name" value="CAP"/>
    <property type="match status" value="1"/>
</dbReference>
<gene>
    <name evidence="4" type="ORF">DSM107014_13285</name>
</gene>
<organism evidence="4 5">
    <name type="scientific">Gomphosphaeria aponina SAG 52.96 = DSM 107014</name>
    <dbReference type="NCBI Taxonomy" id="1521640"/>
    <lineage>
        <taxon>Bacteria</taxon>
        <taxon>Bacillati</taxon>
        <taxon>Cyanobacteriota</taxon>
        <taxon>Cyanophyceae</taxon>
        <taxon>Oscillatoriophycideae</taxon>
        <taxon>Chroococcales</taxon>
        <taxon>Gomphosphaeriaceae</taxon>
        <taxon>Gomphosphaeria</taxon>
    </lineage>
</organism>
<name>A0A941JQC9_9CHRO</name>
<evidence type="ECO:0000259" key="3">
    <source>
        <dbReference type="Pfam" id="PF04151"/>
    </source>
</evidence>
<evidence type="ECO:0000313" key="4">
    <source>
        <dbReference type="EMBL" id="MBR8828853.1"/>
    </source>
</evidence>
<feature type="domain" description="SCP" evidence="2">
    <location>
        <begin position="127"/>
        <end position="230"/>
    </location>
</feature>